<gene>
    <name evidence="1" type="ORF">SAMN05444168_5014</name>
</gene>
<dbReference type="Gene3D" id="3.10.450.50">
    <property type="match status" value="1"/>
</dbReference>
<dbReference type="PANTHER" id="PTHR38436:SF1">
    <property type="entry name" value="ESTER CYCLASE"/>
    <property type="match status" value="1"/>
</dbReference>
<dbReference type="InterPro" id="IPR032710">
    <property type="entry name" value="NTF2-like_dom_sf"/>
</dbReference>
<name>A0A1N6JTJ7_9BURK</name>
<evidence type="ECO:0000313" key="1">
    <source>
        <dbReference type="EMBL" id="SIO47655.1"/>
    </source>
</evidence>
<protein>
    <submittedName>
        <fullName evidence="1">Predicted ester cyclase</fullName>
    </submittedName>
</protein>
<dbReference type="PANTHER" id="PTHR38436">
    <property type="entry name" value="POLYKETIDE CYCLASE SNOAL-LIKE DOMAIN"/>
    <property type="match status" value="1"/>
</dbReference>
<reference evidence="1 2" key="1">
    <citation type="submission" date="2016-11" db="EMBL/GenBank/DDBJ databases">
        <authorList>
            <person name="Jaros S."/>
            <person name="Januszkiewicz K."/>
            <person name="Wedrychowicz H."/>
        </authorList>
    </citation>
    <scope>NUCLEOTIDE SEQUENCE [LARGE SCALE GENOMIC DNA]</scope>
    <source>
        <strain evidence="1 2">GAS86</strain>
    </source>
</reference>
<dbReference type="InterPro" id="IPR009959">
    <property type="entry name" value="Cyclase_SnoaL-like"/>
</dbReference>
<dbReference type="Proteomes" id="UP000184693">
    <property type="component" value="Unassembled WGS sequence"/>
</dbReference>
<organism evidence="1 2">
    <name type="scientific">Paraburkholderia phenazinium</name>
    <dbReference type="NCBI Taxonomy" id="60549"/>
    <lineage>
        <taxon>Bacteria</taxon>
        <taxon>Pseudomonadati</taxon>
        <taxon>Pseudomonadota</taxon>
        <taxon>Betaproteobacteria</taxon>
        <taxon>Burkholderiales</taxon>
        <taxon>Burkholderiaceae</taxon>
        <taxon>Paraburkholderia</taxon>
    </lineage>
</organism>
<dbReference type="RefSeq" id="WP_074267049.1">
    <property type="nucleotide sequence ID" value="NZ_FSRM01000002.1"/>
</dbReference>
<dbReference type="OrthoDB" id="9810441at2"/>
<dbReference type="SUPFAM" id="SSF54427">
    <property type="entry name" value="NTF2-like"/>
    <property type="match status" value="1"/>
</dbReference>
<accession>A0A1N6JTJ7</accession>
<sequence length="128" mass="14726">MNEPDLSTLYRNYLDCLNRRDWSSLGQFVGDDVIHNGRPFGLSGYREMLEQDVRDIPDLRFDIELLVTEPPVIASRLRFNCSPKGTFLGLHIDGKRITFTENVFYAFRDGKIAQVWSVIDKSAIEAQI</sequence>
<dbReference type="EMBL" id="FSRM01000002">
    <property type="protein sequence ID" value="SIO47655.1"/>
    <property type="molecule type" value="Genomic_DNA"/>
</dbReference>
<dbReference type="GO" id="GO:0030638">
    <property type="term" value="P:polyketide metabolic process"/>
    <property type="evidence" value="ECO:0007669"/>
    <property type="project" value="InterPro"/>
</dbReference>
<evidence type="ECO:0000313" key="2">
    <source>
        <dbReference type="Proteomes" id="UP000184693"/>
    </source>
</evidence>
<dbReference type="Pfam" id="PF07366">
    <property type="entry name" value="SnoaL"/>
    <property type="match status" value="1"/>
</dbReference>
<proteinExistence type="predicted"/>
<dbReference type="AlphaFoldDB" id="A0A1N6JTJ7"/>